<dbReference type="Proteomes" id="UP000002221">
    <property type="component" value="Chromosome"/>
</dbReference>
<dbReference type="HOGENOM" id="CLU_811052_0_0_10"/>
<organism evidence="1 2">
    <name type="scientific">Rhodothermus marinus (strain ATCC 43812 / DSM 4252 / R-10)</name>
    <name type="common">Rhodothermus obamensis</name>
    <dbReference type="NCBI Taxonomy" id="518766"/>
    <lineage>
        <taxon>Bacteria</taxon>
        <taxon>Pseudomonadati</taxon>
        <taxon>Rhodothermota</taxon>
        <taxon>Rhodothermia</taxon>
        <taxon>Rhodothermales</taxon>
        <taxon>Rhodothermaceae</taxon>
        <taxon>Rhodothermus</taxon>
    </lineage>
</organism>
<proteinExistence type="predicted"/>
<protein>
    <submittedName>
        <fullName evidence="1">Uncharacterized protein</fullName>
    </submittedName>
</protein>
<gene>
    <name evidence="1" type="ordered locus">Rmar_1904</name>
</gene>
<dbReference type="EMBL" id="CP001807">
    <property type="protein sequence ID" value="ACY48787.1"/>
    <property type="molecule type" value="Genomic_DNA"/>
</dbReference>
<dbReference type="AlphaFoldDB" id="D0MJX9"/>
<dbReference type="RefSeq" id="WP_012844398.1">
    <property type="nucleotide sequence ID" value="NC_013501.1"/>
</dbReference>
<evidence type="ECO:0000313" key="2">
    <source>
        <dbReference type="Proteomes" id="UP000002221"/>
    </source>
</evidence>
<name>D0MJX9_RHOM4</name>
<sequence length="342" mass="37756">MQRLLELARRWREPSWPERQEAVAQALAASDFLTEEAAAFALNQQMHVLTESVLRRFVESLPPPSGRTVLLWQTDRAPLAGWQEALLLWLSGHRGTLVLAEPAATLIGALLQALAVDTIQLDTEPRLETRLEAADVLVVVGDEAVHQEVQEALARVRRPPERVRLLPMRYGVAVLDGRETPDELEGLAEDALLFEGFGARSVRLLWAPESLRPDALLEALSHFRGVFPAHPATPGRLKMPQAWLKAAGIPHAYGEGLEFLVSRGAPEVQTPGHLRWVPYRDPVEVAEWLEAHAAEVSVVVARPALLRQLPQLPGRTTPGHAHRPPFPDPVGTAIEALRELLA</sequence>
<keyword evidence="2" id="KW-1185">Reference proteome</keyword>
<dbReference type="STRING" id="518766.Rmar_1904"/>
<accession>D0MJX9</accession>
<dbReference type="KEGG" id="rmr:Rmar_1904"/>
<evidence type="ECO:0000313" key="1">
    <source>
        <dbReference type="EMBL" id="ACY48787.1"/>
    </source>
</evidence>
<reference evidence="1 2" key="1">
    <citation type="journal article" date="2009" name="Stand. Genomic Sci.">
        <title>Complete genome sequence of Rhodothermus marinus type strain (R-10).</title>
        <authorList>
            <person name="Nolan M."/>
            <person name="Tindall B.J."/>
            <person name="Pomrenke H."/>
            <person name="Lapidus A."/>
            <person name="Copeland A."/>
            <person name="Glavina Del Rio T."/>
            <person name="Lucas S."/>
            <person name="Chen F."/>
            <person name="Tice H."/>
            <person name="Cheng J.F."/>
            <person name="Saunders E."/>
            <person name="Han C."/>
            <person name="Bruce D."/>
            <person name="Goodwin L."/>
            <person name="Chain P."/>
            <person name="Pitluck S."/>
            <person name="Ovchinikova G."/>
            <person name="Pati A."/>
            <person name="Ivanova N."/>
            <person name="Mavromatis K."/>
            <person name="Chen A."/>
            <person name="Palaniappan K."/>
            <person name="Land M."/>
            <person name="Hauser L."/>
            <person name="Chang Y.J."/>
            <person name="Jeffries C.D."/>
            <person name="Brettin T."/>
            <person name="Goker M."/>
            <person name="Bristow J."/>
            <person name="Eisen J.A."/>
            <person name="Markowitz V."/>
            <person name="Hugenholtz P."/>
            <person name="Kyrpides N.C."/>
            <person name="Klenk H.P."/>
            <person name="Detter J.C."/>
        </authorList>
    </citation>
    <scope>NUCLEOTIDE SEQUENCE [LARGE SCALE GENOMIC DNA]</scope>
    <source>
        <strain evidence="2">ATCC 43812 / DSM 4252 / R-10</strain>
    </source>
</reference>
<dbReference type="eggNOG" id="COG1012">
    <property type="taxonomic scope" value="Bacteria"/>
</dbReference>